<proteinExistence type="predicted"/>
<reference evidence="1" key="1">
    <citation type="submission" date="2015-09" db="EMBL/GenBank/DDBJ databases">
        <authorList>
            <person name="Jackson K.R."/>
            <person name="Lunt B.L."/>
            <person name="Fisher J.N.B."/>
            <person name="Gardner A.V."/>
            <person name="Bailey M.E."/>
            <person name="Deus L.M."/>
            <person name="Earl A.S."/>
            <person name="Gibby P.D."/>
            <person name="Hartmann K.A."/>
            <person name="Liu J.E."/>
            <person name="Manci A.M."/>
            <person name="Nielsen D.A."/>
            <person name="Solomon M.B."/>
            <person name="Breakwell D.P."/>
            <person name="Burnett S.H."/>
            <person name="Grose J.H."/>
        </authorList>
    </citation>
    <scope>NUCLEOTIDE SEQUENCE</scope>
    <source>
        <strain evidence="1">7805</strain>
    </source>
</reference>
<gene>
    <name evidence="1" type="ORF">PLAM_3788</name>
</gene>
<protein>
    <submittedName>
        <fullName evidence="1">Uncharacterized protein</fullName>
    </submittedName>
</protein>
<accession>A0A1J1JJY3</accession>
<dbReference type="RefSeq" id="WP_235751285.1">
    <property type="nucleotide sequence ID" value="NZ_JBIIEP010000047.1"/>
</dbReference>
<dbReference type="EMBL" id="LO018304">
    <property type="protein sequence ID" value="CUM61754.1"/>
    <property type="molecule type" value="Genomic_DNA"/>
</dbReference>
<name>A0A1J1JJY3_PLAAG</name>
<sequence length="121" mass="14279">MHDYYLICEADHIGQRDVSTFLESLESRNLIPGTLSTGRSYVQVNYFKHDSLASDDRDVIAKELTKTICQAYEEKDEDLKEKVLEWTITLRKAYGSMDHDRLVWSREIYENQKRTRSRGTR</sequence>
<organism evidence="1">
    <name type="scientific">Planktothrix agardhii</name>
    <name type="common">Oscillatoria agardhii</name>
    <dbReference type="NCBI Taxonomy" id="1160"/>
    <lineage>
        <taxon>Bacteria</taxon>
        <taxon>Bacillati</taxon>
        <taxon>Cyanobacteriota</taxon>
        <taxon>Cyanophyceae</taxon>
        <taxon>Oscillatoriophycideae</taxon>
        <taxon>Oscillatoriales</taxon>
        <taxon>Microcoleaceae</taxon>
        <taxon>Planktothrix</taxon>
    </lineage>
</organism>
<evidence type="ECO:0000313" key="1">
    <source>
        <dbReference type="EMBL" id="CUM61754.1"/>
    </source>
</evidence>
<dbReference type="AlphaFoldDB" id="A0A1J1JJY3"/>